<dbReference type="OrthoDB" id="5432174at2"/>
<dbReference type="AlphaFoldDB" id="A0A1H3FPJ4"/>
<dbReference type="Pfam" id="PF04025">
    <property type="entry name" value="RemA-like"/>
    <property type="match status" value="1"/>
</dbReference>
<sequence>MKKMINVGFGNLVNADKVIAIVSAESAPAKRQITYAKDNHKIIDATQGRKTKSIIYTSDDYIITSSLQTDTLINRFEC</sequence>
<gene>
    <name evidence="1" type="ORF">SAMN02910414_00299</name>
</gene>
<dbReference type="EMBL" id="FNPG01000005">
    <property type="protein sequence ID" value="SDX92054.1"/>
    <property type="molecule type" value="Genomic_DNA"/>
</dbReference>
<dbReference type="STRING" id="1122142.SAMN02910414_00299"/>
<evidence type="ECO:0000313" key="2">
    <source>
        <dbReference type="Proteomes" id="UP000183918"/>
    </source>
</evidence>
<evidence type="ECO:0000313" key="1">
    <source>
        <dbReference type="EMBL" id="SDX92054.1"/>
    </source>
</evidence>
<accession>A0A1H3FPJ4</accession>
<dbReference type="Proteomes" id="UP000183918">
    <property type="component" value="Unassembled WGS sequence"/>
</dbReference>
<evidence type="ECO:0008006" key="3">
    <source>
        <dbReference type="Google" id="ProtNLM"/>
    </source>
</evidence>
<organism evidence="1 2">
    <name type="scientific">Lachnobacterium bovis DSM 14045</name>
    <dbReference type="NCBI Taxonomy" id="1122142"/>
    <lineage>
        <taxon>Bacteria</taxon>
        <taxon>Bacillati</taxon>
        <taxon>Bacillota</taxon>
        <taxon>Clostridia</taxon>
        <taxon>Lachnospirales</taxon>
        <taxon>Lachnospiraceae</taxon>
        <taxon>Lachnobacterium</taxon>
    </lineage>
</organism>
<dbReference type="RefSeq" id="WP_074715507.1">
    <property type="nucleotide sequence ID" value="NZ_FNPG01000005.1"/>
</dbReference>
<dbReference type="NCBIfam" id="NF003315">
    <property type="entry name" value="PRK04323.1"/>
    <property type="match status" value="1"/>
</dbReference>
<protein>
    <recommendedName>
        <fullName evidence="3">Regulatory protein</fullName>
    </recommendedName>
</protein>
<dbReference type="InterPro" id="IPR007169">
    <property type="entry name" value="RemA-like"/>
</dbReference>
<dbReference type="PANTHER" id="PTHR38449">
    <property type="entry name" value="REGULATORY PROTEIN TM_1690-RELATED"/>
    <property type="match status" value="1"/>
</dbReference>
<reference evidence="1 2" key="1">
    <citation type="submission" date="2016-10" db="EMBL/GenBank/DDBJ databases">
        <authorList>
            <person name="de Groot N.N."/>
        </authorList>
    </citation>
    <scope>NUCLEOTIDE SEQUENCE [LARGE SCALE GENOMIC DNA]</scope>
    <source>
        <strain evidence="1 2">DSM 14045</strain>
    </source>
</reference>
<name>A0A1H3FPJ4_9FIRM</name>
<proteinExistence type="predicted"/>
<dbReference type="PANTHER" id="PTHR38449:SF1">
    <property type="entry name" value="REGULATORY PROTEIN SSL2874-RELATED"/>
    <property type="match status" value="1"/>
</dbReference>
<dbReference type="eggNOG" id="COG2052">
    <property type="taxonomic scope" value="Bacteria"/>
</dbReference>
<keyword evidence="2" id="KW-1185">Reference proteome</keyword>